<sequence>MFMKEITEIFKLLSDESKLRILMLLTKRRLCVCQIMGVLNMSQPLVSRNLSLLSKAGFLSGTREGKLIFYSINKKPSKENMLTLSMLKKLLKNNKTLLRDVKSLKECEDFQKKTGKCDMETFKAFMGQKAKKKNGGRHA</sequence>
<dbReference type="Pfam" id="PF01022">
    <property type="entry name" value="HTH_5"/>
    <property type="match status" value="1"/>
</dbReference>
<keyword evidence="2" id="KW-0238">DNA-binding</keyword>
<keyword evidence="1" id="KW-0805">Transcription regulation</keyword>
<name>A0A5J4L476_9ZZZZ</name>
<dbReference type="PANTHER" id="PTHR33154">
    <property type="entry name" value="TRANSCRIPTIONAL REGULATOR, ARSR FAMILY"/>
    <property type="match status" value="1"/>
</dbReference>
<dbReference type="GO" id="GO:0003700">
    <property type="term" value="F:DNA-binding transcription factor activity"/>
    <property type="evidence" value="ECO:0007669"/>
    <property type="project" value="InterPro"/>
</dbReference>
<evidence type="ECO:0000256" key="1">
    <source>
        <dbReference type="ARBA" id="ARBA00023015"/>
    </source>
</evidence>
<dbReference type="InterPro" id="IPR001845">
    <property type="entry name" value="HTH_ArsR_DNA-bd_dom"/>
</dbReference>
<evidence type="ECO:0000313" key="5">
    <source>
        <dbReference type="EMBL" id="GER94052.1"/>
    </source>
</evidence>
<keyword evidence="3" id="KW-0804">Transcription</keyword>
<reference evidence="5" key="1">
    <citation type="submission" date="2019-10" db="EMBL/GenBank/DDBJ databases">
        <title>Metagenomic sequencing of thiosulfate-disproportionating enrichment culture.</title>
        <authorList>
            <person name="Umezawa K."/>
            <person name="Kojima H."/>
            <person name="Fukui M."/>
        </authorList>
    </citation>
    <scope>NUCLEOTIDE SEQUENCE</scope>
    <source>
        <strain evidence="5">45J</strain>
    </source>
</reference>
<dbReference type="InterPro" id="IPR036390">
    <property type="entry name" value="WH_DNA-bd_sf"/>
</dbReference>
<organism evidence="5">
    <name type="scientific">hot springs metagenome</name>
    <dbReference type="NCBI Taxonomy" id="433727"/>
    <lineage>
        <taxon>unclassified sequences</taxon>
        <taxon>metagenomes</taxon>
        <taxon>ecological metagenomes</taxon>
    </lineage>
</organism>
<proteinExistence type="predicted"/>
<dbReference type="InterPro" id="IPR011991">
    <property type="entry name" value="ArsR-like_HTH"/>
</dbReference>
<dbReference type="PRINTS" id="PR00778">
    <property type="entry name" value="HTHARSR"/>
</dbReference>
<dbReference type="AlphaFoldDB" id="A0A5J4L476"/>
<dbReference type="SUPFAM" id="SSF46785">
    <property type="entry name" value="Winged helix' DNA-binding domain"/>
    <property type="match status" value="1"/>
</dbReference>
<evidence type="ECO:0000256" key="3">
    <source>
        <dbReference type="ARBA" id="ARBA00023163"/>
    </source>
</evidence>
<accession>A0A5J4L476</accession>
<protein>
    <submittedName>
        <fullName evidence="5">ArsR family transcriptional regulator</fullName>
    </submittedName>
</protein>
<comment type="caution">
    <text evidence="5">The sequence shown here is derived from an EMBL/GenBank/DDBJ whole genome shotgun (WGS) entry which is preliminary data.</text>
</comment>
<dbReference type="InterPro" id="IPR036388">
    <property type="entry name" value="WH-like_DNA-bd_sf"/>
</dbReference>
<dbReference type="PANTHER" id="PTHR33154:SF18">
    <property type="entry name" value="ARSENICAL RESISTANCE OPERON REPRESSOR"/>
    <property type="match status" value="1"/>
</dbReference>
<dbReference type="PROSITE" id="PS50987">
    <property type="entry name" value="HTH_ARSR_2"/>
    <property type="match status" value="1"/>
</dbReference>
<dbReference type="EMBL" id="BLAB01000001">
    <property type="protein sequence ID" value="GER94052.1"/>
    <property type="molecule type" value="Genomic_DNA"/>
</dbReference>
<feature type="domain" description="HTH arsR-type" evidence="4">
    <location>
        <begin position="1"/>
        <end position="98"/>
    </location>
</feature>
<dbReference type="SMART" id="SM00418">
    <property type="entry name" value="HTH_ARSR"/>
    <property type="match status" value="1"/>
</dbReference>
<evidence type="ECO:0000259" key="4">
    <source>
        <dbReference type="PROSITE" id="PS50987"/>
    </source>
</evidence>
<dbReference type="InterPro" id="IPR051081">
    <property type="entry name" value="HTH_MetalResp_TranReg"/>
</dbReference>
<gene>
    <name evidence="5" type="ORF">A45J_1810</name>
</gene>
<dbReference type="GO" id="GO:0003677">
    <property type="term" value="F:DNA binding"/>
    <property type="evidence" value="ECO:0007669"/>
    <property type="project" value="UniProtKB-KW"/>
</dbReference>
<dbReference type="CDD" id="cd00090">
    <property type="entry name" value="HTH_ARSR"/>
    <property type="match status" value="1"/>
</dbReference>
<evidence type="ECO:0000256" key="2">
    <source>
        <dbReference type="ARBA" id="ARBA00023125"/>
    </source>
</evidence>
<dbReference type="NCBIfam" id="NF033788">
    <property type="entry name" value="HTH_metalloreg"/>
    <property type="match status" value="1"/>
</dbReference>
<dbReference type="Gene3D" id="1.10.10.10">
    <property type="entry name" value="Winged helix-like DNA-binding domain superfamily/Winged helix DNA-binding domain"/>
    <property type="match status" value="1"/>
</dbReference>